<dbReference type="EMBL" id="AGXN01000019">
    <property type="protein sequence ID" value="EIY92926.1"/>
    <property type="molecule type" value="Genomic_DNA"/>
</dbReference>
<dbReference type="InterPro" id="IPR010992">
    <property type="entry name" value="IHF-like_DNA-bd_dom_sf"/>
</dbReference>
<dbReference type="Pfam" id="PF00216">
    <property type="entry name" value="Bac_DNA_binding"/>
    <property type="match status" value="1"/>
</dbReference>
<evidence type="ECO:0000256" key="3">
    <source>
        <dbReference type="ARBA" id="ARBA00023125"/>
    </source>
</evidence>
<dbReference type="AlphaFoldDB" id="A0A0E2AN04"/>
<evidence type="ECO:0000256" key="4">
    <source>
        <dbReference type="RuleBase" id="RU003939"/>
    </source>
</evidence>
<organism evidence="5 6">
    <name type="scientific">Bacteroides fragilis CL07T12C05</name>
    <dbReference type="NCBI Taxonomy" id="997883"/>
    <lineage>
        <taxon>Bacteria</taxon>
        <taxon>Pseudomonadati</taxon>
        <taxon>Bacteroidota</taxon>
        <taxon>Bacteroidia</taxon>
        <taxon>Bacteroidales</taxon>
        <taxon>Bacteroidaceae</taxon>
        <taxon>Bacteroides</taxon>
    </lineage>
</organism>
<evidence type="ECO:0008006" key="7">
    <source>
        <dbReference type="Google" id="ProtNLM"/>
    </source>
</evidence>
<dbReference type="PANTHER" id="PTHR33175:SF3">
    <property type="entry name" value="DNA-BINDING PROTEIN HU-BETA"/>
    <property type="match status" value="1"/>
</dbReference>
<evidence type="ECO:0000313" key="6">
    <source>
        <dbReference type="Proteomes" id="UP000003879"/>
    </source>
</evidence>
<dbReference type="CDD" id="cd13836">
    <property type="entry name" value="IHF_B"/>
    <property type="match status" value="1"/>
</dbReference>
<accession>A0A0E2AN04</accession>
<dbReference type="SMART" id="SM00411">
    <property type="entry name" value="BHL"/>
    <property type="match status" value="1"/>
</dbReference>
<dbReference type="InterPro" id="IPR000119">
    <property type="entry name" value="Hist_DNA-bd"/>
</dbReference>
<comment type="similarity">
    <text evidence="1 4">Belongs to the bacterial histone-like protein family.</text>
</comment>
<dbReference type="GO" id="GO:0005829">
    <property type="term" value="C:cytosol"/>
    <property type="evidence" value="ECO:0007669"/>
    <property type="project" value="TreeGrafter"/>
</dbReference>
<evidence type="ECO:0000256" key="1">
    <source>
        <dbReference type="ARBA" id="ARBA00010529"/>
    </source>
</evidence>
<dbReference type="Gene3D" id="4.10.520.10">
    <property type="entry name" value="IHF-like DNA-binding proteins"/>
    <property type="match status" value="1"/>
</dbReference>
<evidence type="ECO:0000256" key="2">
    <source>
        <dbReference type="ARBA" id="ARBA00023067"/>
    </source>
</evidence>
<sequence length="95" mass="10887">MTKADIINRVSEELGIDRRTVGLVIESFMKCVKDALGRERSVFLRGFGTFSLKKRAAKKAQNIQQHTTICIPARKVPHFKPSESFLVLRKEDNRK</sequence>
<keyword evidence="3" id="KW-0238">DNA-binding</keyword>
<dbReference type="SUPFAM" id="SSF47729">
    <property type="entry name" value="IHF-like DNA-binding proteins"/>
    <property type="match status" value="1"/>
</dbReference>
<dbReference type="GO" id="GO:0003677">
    <property type="term" value="F:DNA binding"/>
    <property type="evidence" value="ECO:0007669"/>
    <property type="project" value="UniProtKB-KW"/>
</dbReference>
<dbReference type="Proteomes" id="UP000003879">
    <property type="component" value="Unassembled WGS sequence"/>
</dbReference>
<proteinExistence type="inferred from homology"/>
<dbReference type="PATRIC" id="fig|997883.3.peg.3367"/>
<name>A0A0E2AN04_BACFG</name>
<reference evidence="5 6" key="1">
    <citation type="submission" date="2012-02" db="EMBL/GenBank/DDBJ databases">
        <title>The Genome Sequence of Bacteroides fragilis CL07T12C05.</title>
        <authorList>
            <consortium name="The Broad Institute Genome Sequencing Platform"/>
            <person name="Earl A."/>
            <person name="Ward D."/>
            <person name="Feldgarden M."/>
            <person name="Gevers D."/>
            <person name="Zitomersky N.L."/>
            <person name="Coyne M.J."/>
            <person name="Comstock L.E."/>
            <person name="Young S.K."/>
            <person name="Zeng Q."/>
            <person name="Gargeya S."/>
            <person name="Fitzgerald M."/>
            <person name="Haas B."/>
            <person name="Abouelleil A."/>
            <person name="Alvarado L."/>
            <person name="Arachchi H.M."/>
            <person name="Berlin A."/>
            <person name="Chapman S.B."/>
            <person name="Gearin G."/>
            <person name="Goldberg J."/>
            <person name="Griggs A."/>
            <person name="Gujja S."/>
            <person name="Hansen M."/>
            <person name="Heiman D."/>
            <person name="Howarth C."/>
            <person name="Larimer J."/>
            <person name="Lui A."/>
            <person name="MacDonald P.J.P."/>
            <person name="McCowen C."/>
            <person name="Montmayeur A."/>
            <person name="Murphy C."/>
            <person name="Neiman D."/>
            <person name="Pearson M."/>
            <person name="Priest M."/>
            <person name="Roberts A."/>
            <person name="Saif S."/>
            <person name="Shea T."/>
            <person name="Sisk P."/>
            <person name="Stolte C."/>
            <person name="Sykes S."/>
            <person name="Wortman J."/>
            <person name="Nusbaum C."/>
            <person name="Birren B."/>
        </authorList>
    </citation>
    <scope>NUCLEOTIDE SEQUENCE [LARGE SCALE GENOMIC DNA]</scope>
    <source>
        <strain evidence="5 6">CL07T12C05</strain>
    </source>
</reference>
<dbReference type="PANTHER" id="PTHR33175">
    <property type="entry name" value="DNA-BINDING PROTEIN HU"/>
    <property type="match status" value="1"/>
</dbReference>
<dbReference type="RefSeq" id="WP_005798022.1">
    <property type="nucleotide sequence ID" value="NZ_JH724216.1"/>
</dbReference>
<comment type="caution">
    <text evidence="5">The sequence shown here is derived from an EMBL/GenBank/DDBJ whole genome shotgun (WGS) entry which is preliminary data.</text>
</comment>
<dbReference type="HOGENOM" id="CLU_105066_2_3_10"/>
<keyword evidence="2" id="KW-0226">DNA condensation</keyword>
<dbReference type="GO" id="GO:0030261">
    <property type="term" value="P:chromosome condensation"/>
    <property type="evidence" value="ECO:0007669"/>
    <property type="project" value="UniProtKB-KW"/>
</dbReference>
<dbReference type="GO" id="GO:0030527">
    <property type="term" value="F:structural constituent of chromatin"/>
    <property type="evidence" value="ECO:0007669"/>
    <property type="project" value="InterPro"/>
</dbReference>
<gene>
    <name evidence="5" type="ORF">HMPREF1056_03214</name>
</gene>
<protein>
    <recommendedName>
        <fullName evidence="7">Integration host factor subunit beta</fullName>
    </recommendedName>
</protein>
<evidence type="ECO:0000313" key="5">
    <source>
        <dbReference type="EMBL" id="EIY92926.1"/>
    </source>
</evidence>